<dbReference type="EMBL" id="PGCJ01000012">
    <property type="protein sequence ID" value="PLW57320.1"/>
    <property type="molecule type" value="Genomic_DNA"/>
</dbReference>
<reference evidence="4 5" key="1">
    <citation type="submission" date="2017-11" db="EMBL/GenBank/DDBJ databases">
        <title>De novo assembly and phasing of dikaryotic genomes from two isolates of Puccinia coronata f. sp. avenae, the causal agent of oat crown rust.</title>
        <authorList>
            <person name="Miller M.E."/>
            <person name="Zhang Y."/>
            <person name="Omidvar V."/>
            <person name="Sperschneider J."/>
            <person name="Schwessinger B."/>
            <person name="Raley C."/>
            <person name="Palmer J.M."/>
            <person name="Garnica D."/>
            <person name="Upadhyaya N."/>
            <person name="Rathjen J."/>
            <person name="Taylor J.M."/>
            <person name="Park R.F."/>
            <person name="Dodds P.N."/>
            <person name="Hirsch C.D."/>
            <person name="Kianian S.F."/>
            <person name="Figueroa M."/>
        </authorList>
    </citation>
    <scope>NUCLEOTIDE SEQUENCE [LARGE SCALE GENOMIC DNA]</scope>
    <source>
        <strain evidence="4">12NC29</strain>
    </source>
</reference>
<sequence>MVLFKRFPHQSIMRLFVLLTVVTLITATPLEGESSRSLFGRFKSKFTSTKNQLNRSESAPASQSAPLTNHAESSVGPIQSMEHNLDIQSKISPGTQELSDAERQRIRAALFEIQLSSLERRVGRNDERLRKLAWGQQDLRASLEQNEARSSHLEPLIEKRLIRLQQQSWQHEYWLGRLHPGPGDHSSSLEPKVCDHEKALARLEQLVHTEDRSSGLQQEGEVELRRLNQLAWRHQYWIRILMPPHYQIKNHSRRQALWSADRLRHSELLIWRHEHRLRRLEHDSRPEDHLSKEQLEDLVDLEQQAWGPSSTRRSGLYGKVIPRRLKRVAQNHEERITRLQSLHA</sequence>
<keyword evidence="2" id="KW-0732">Signal</keyword>
<dbReference type="Proteomes" id="UP000235388">
    <property type="component" value="Unassembled WGS sequence"/>
</dbReference>
<dbReference type="EMBL" id="PGCJ01000903">
    <property type="protein sequence ID" value="PLW15149.1"/>
    <property type="molecule type" value="Genomic_DNA"/>
</dbReference>
<feature type="compositionally biased region" description="Polar residues" evidence="1">
    <location>
        <begin position="50"/>
        <end position="72"/>
    </location>
</feature>
<feature type="region of interest" description="Disordered" evidence="1">
    <location>
        <begin position="50"/>
        <end position="76"/>
    </location>
</feature>
<evidence type="ECO:0000256" key="1">
    <source>
        <dbReference type="SAM" id="MobiDB-lite"/>
    </source>
</evidence>
<accession>A0A2N5W538</accession>
<name>A0A2N5W538_9BASI</name>
<keyword evidence="5" id="KW-1185">Reference proteome</keyword>
<feature type="signal peptide" evidence="2">
    <location>
        <begin position="1"/>
        <end position="27"/>
    </location>
</feature>
<proteinExistence type="predicted"/>
<gene>
    <name evidence="4" type="ORF">PCANC_02478</name>
    <name evidence="3" type="ORF">PCANC_15947</name>
</gene>
<feature type="chain" id="PRO_5015084164" evidence="2">
    <location>
        <begin position="28"/>
        <end position="344"/>
    </location>
</feature>
<protein>
    <submittedName>
        <fullName evidence="4">Uncharacterized protein</fullName>
    </submittedName>
</protein>
<evidence type="ECO:0000313" key="4">
    <source>
        <dbReference type="EMBL" id="PLW57320.1"/>
    </source>
</evidence>
<organism evidence="4 5">
    <name type="scientific">Puccinia coronata f. sp. avenae</name>
    <dbReference type="NCBI Taxonomy" id="200324"/>
    <lineage>
        <taxon>Eukaryota</taxon>
        <taxon>Fungi</taxon>
        <taxon>Dikarya</taxon>
        <taxon>Basidiomycota</taxon>
        <taxon>Pucciniomycotina</taxon>
        <taxon>Pucciniomycetes</taxon>
        <taxon>Pucciniales</taxon>
        <taxon>Pucciniaceae</taxon>
        <taxon>Puccinia</taxon>
    </lineage>
</organism>
<evidence type="ECO:0000313" key="5">
    <source>
        <dbReference type="Proteomes" id="UP000235388"/>
    </source>
</evidence>
<dbReference type="AlphaFoldDB" id="A0A2N5W538"/>
<comment type="caution">
    <text evidence="4">The sequence shown here is derived from an EMBL/GenBank/DDBJ whole genome shotgun (WGS) entry which is preliminary data.</text>
</comment>
<evidence type="ECO:0000256" key="2">
    <source>
        <dbReference type="SAM" id="SignalP"/>
    </source>
</evidence>
<evidence type="ECO:0000313" key="3">
    <source>
        <dbReference type="EMBL" id="PLW15149.1"/>
    </source>
</evidence>